<keyword evidence="5" id="KW-0962">Peroxisome biogenesis</keyword>
<reference evidence="8" key="1">
    <citation type="submission" date="2023-05" db="EMBL/GenBank/DDBJ databases">
        <title>Nepenthes gracilis genome sequencing.</title>
        <authorList>
            <person name="Fukushima K."/>
        </authorList>
    </citation>
    <scope>NUCLEOTIDE SEQUENCE</scope>
    <source>
        <strain evidence="8">SING2019-196</strain>
    </source>
</reference>
<comment type="subcellular location">
    <subcellularLocation>
        <location evidence="2">Peroxisome membrane</location>
        <topology evidence="2">Multi-pass membrane protein</topology>
    </subcellularLocation>
</comment>
<accession>A0AAD3SSW6</accession>
<evidence type="ECO:0000256" key="6">
    <source>
        <dbReference type="ARBA" id="ARBA00023136"/>
    </source>
</evidence>
<dbReference type="PANTHER" id="PTHR12652:SF50">
    <property type="entry name" value="PEROXIN 11"/>
    <property type="match status" value="1"/>
</dbReference>
<dbReference type="GO" id="GO:0005778">
    <property type="term" value="C:peroxisomal membrane"/>
    <property type="evidence" value="ECO:0007669"/>
    <property type="project" value="UniProtKB-SubCell"/>
</dbReference>
<evidence type="ECO:0000313" key="8">
    <source>
        <dbReference type="EMBL" id="GMH16234.1"/>
    </source>
</evidence>
<sequence length="269" mass="29690">MEAKISDLSLLSDTKSSISKPSTSTPLSSATKNRDFLFHLEAYLAKRDGVDKVLKISHYASKIILASSALSETYSLSQRLKSFDSSVGVSRKAFRLGKFVQDINALRTTRFDSSDRRHVLLALIAYGGEGLYYFVEQFIWLAKAGLIDPKHSRNFQKISAWAAFVSHIGSISLKIDDVKKLNKEKACFDSNVKITAAKGAKCYAQVERERALGQKIVMKKLSIVQDLADGLMALADIRDGKGRFSSPLMLSCTGLLSALISTHKNWVSC</sequence>
<keyword evidence="7" id="KW-0576">Peroxisome</keyword>
<dbReference type="GO" id="GO:0016559">
    <property type="term" value="P:peroxisome fission"/>
    <property type="evidence" value="ECO:0007669"/>
    <property type="project" value="InterPro"/>
</dbReference>
<evidence type="ECO:0008006" key="10">
    <source>
        <dbReference type="Google" id="ProtNLM"/>
    </source>
</evidence>
<dbReference type="PANTHER" id="PTHR12652">
    <property type="entry name" value="PEROXISOMAL BIOGENESIS FACTOR 11"/>
    <property type="match status" value="1"/>
</dbReference>
<evidence type="ECO:0000256" key="7">
    <source>
        <dbReference type="ARBA" id="ARBA00023140"/>
    </source>
</evidence>
<dbReference type="GO" id="GO:0042802">
    <property type="term" value="F:identical protein binding"/>
    <property type="evidence" value="ECO:0007669"/>
    <property type="project" value="UniProtKB-ARBA"/>
</dbReference>
<dbReference type="AlphaFoldDB" id="A0AAD3SSW6"/>
<proteinExistence type="inferred from homology"/>
<evidence type="ECO:0000256" key="4">
    <source>
        <dbReference type="ARBA" id="ARBA00011340"/>
    </source>
</evidence>
<evidence type="ECO:0000256" key="1">
    <source>
        <dbReference type="ARBA" id="ARBA00002503"/>
    </source>
</evidence>
<keyword evidence="9" id="KW-1185">Reference proteome</keyword>
<dbReference type="EMBL" id="BSYO01000016">
    <property type="protein sequence ID" value="GMH16234.1"/>
    <property type="molecule type" value="Genomic_DNA"/>
</dbReference>
<dbReference type="InterPro" id="IPR008733">
    <property type="entry name" value="PEX11"/>
</dbReference>
<dbReference type="Proteomes" id="UP001279734">
    <property type="component" value="Unassembled WGS sequence"/>
</dbReference>
<evidence type="ECO:0000256" key="5">
    <source>
        <dbReference type="ARBA" id="ARBA00022593"/>
    </source>
</evidence>
<dbReference type="GO" id="GO:0044375">
    <property type="term" value="P:regulation of peroxisome size"/>
    <property type="evidence" value="ECO:0007669"/>
    <property type="project" value="UniProtKB-ARBA"/>
</dbReference>
<dbReference type="Pfam" id="PF05648">
    <property type="entry name" value="PEX11"/>
    <property type="match status" value="1"/>
</dbReference>
<comment type="caution">
    <text evidence="8">The sequence shown here is derived from an EMBL/GenBank/DDBJ whole genome shotgun (WGS) entry which is preliminary data.</text>
</comment>
<keyword evidence="6" id="KW-0472">Membrane</keyword>
<evidence type="ECO:0000256" key="2">
    <source>
        <dbReference type="ARBA" id="ARBA00004585"/>
    </source>
</evidence>
<comment type="function">
    <text evidence="1">Involved in peroxisomal proliferation. Promotes peroxisomal duplication, aggregation or elongation without fission.</text>
</comment>
<comment type="similarity">
    <text evidence="3">Belongs to the peroxin-11 family.</text>
</comment>
<comment type="subunit">
    <text evidence="4">Homooligomer. Interacts with ARC5 and FIS1B on peroxisomes.</text>
</comment>
<organism evidence="8 9">
    <name type="scientific">Nepenthes gracilis</name>
    <name type="common">Slender pitcher plant</name>
    <dbReference type="NCBI Taxonomy" id="150966"/>
    <lineage>
        <taxon>Eukaryota</taxon>
        <taxon>Viridiplantae</taxon>
        <taxon>Streptophyta</taxon>
        <taxon>Embryophyta</taxon>
        <taxon>Tracheophyta</taxon>
        <taxon>Spermatophyta</taxon>
        <taxon>Magnoliopsida</taxon>
        <taxon>eudicotyledons</taxon>
        <taxon>Gunneridae</taxon>
        <taxon>Pentapetalae</taxon>
        <taxon>Caryophyllales</taxon>
        <taxon>Nepenthaceae</taxon>
        <taxon>Nepenthes</taxon>
    </lineage>
</organism>
<evidence type="ECO:0000256" key="3">
    <source>
        <dbReference type="ARBA" id="ARBA00008194"/>
    </source>
</evidence>
<evidence type="ECO:0000313" key="9">
    <source>
        <dbReference type="Proteomes" id="UP001279734"/>
    </source>
</evidence>
<gene>
    <name evidence="8" type="ORF">Nepgr_018075</name>
</gene>
<name>A0AAD3SSW6_NEPGR</name>
<protein>
    <recommendedName>
        <fullName evidence="10">Peroxisomal membrane protein 11A</fullName>
    </recommendedName>
</protein>